<dbReference type="PANTHER" id="PTHR45818">
    <property type="entry name" value="PROTEIN VAV"/>
    <property type="match status" value="1"/>
</dbReference>
<evidence type="ECO:0000313" key="2">
    <source>
        <dbReference type="EMBL" id="CAG7815257.1"/>
    </source>
</evidence>
<dbReference type="GO" id="GO:0005085">
    <property type="term" value="F:guanyl-nucleotide exchange factor activity"/>
    <property type="evidence" value="ECO:0007669"/>
    <property type="project" value="TreeGrafter"/>
</dbReference>
<evidence type="ECO:0000313" key="3">
    <source>
        <dbReference type="Proteomes" id="UP000708208"/>
    </source>
</evidence>
<keyword evidence="3" id="KW-1185">Reference proteome</keyword>
<reference evidence="2" key="1">
    <citation type="submission" date="2021-06" db="EMBL/GenBank/DDBJ databases">
        <authorList>
            <person name="Hodson N. C."/>
            <person name="Mongue J. A."/>
            <person name="Jaron S. K."/>
        </authorList>
    </citation>
    <scope>NUCLEOTIDE SEQUENCE</scope>
</reference>
<dbReference type="AlphaFoldDB" id="A0A8J2KF22"/>
<proteinExistence type="predicted"/>
<dbReference type="GO" id="GO:0005737">
    <property type="term" value="C:cytoplasm"/>
    <property type="evidence" value="ECO:0007669"/>
    <property type="project" value="TreeGrafter"/>
</dbReference>
<dbReference type="GO" id="GO:0016477">
    <property type="term" value="P:cell migration"/>
    <property type="evidence" value="ECO:0007669"/>
    <property type="project" value="TreeGrafter"/>
</dbReference>
<name>A0A8J2KF22_9HEXA</name>
<feature type="domain" description="Calponin-homology (CH)" evidence="1">
    <location>
        <begin position="3"/>
        <end position="121"/>
    </location>
</feature>
<dbReference type="InterPro" id="IPR001715">
    <property type="entry name" value="CH_dom"/>
</dbReference>
<dbReference type="OrthoDB" id="5340910at2759"/>
<dbReference type="Pfam" id="PF00307">
    <property type="entry name" value="CH"/>
    <property type="match status" value="1"/>
</dbReference>
<accession>A0A8J2KF22</accession>
<dbReference type="EMBL" id="CAJVCH010340336">
    <property type="protein sequence ID" value="CAG7815257.1"/>
    <property type="molecule type" value="Genomic_DNA"/>
</dbReference>
<dbReference type="CDD" id="cd21201">
    <property type="entry name" value="CH_VAV"/>
    <property type="match status" value="1"/>
</dbReference>
<dbReference type="Proteomes" id="UP000708208">
    <property type="component" value="Unassembled WGS sequence"/>
</dbReference>
<gene>
    <name evidence="2" type="ORF">AFUS01_LOCUS25952</name>
</gene>
<protein>
    <recommendedName>
        <fullName evidence="1">Calponin-homology (CH) domain-containing protein</fullName>
    </recommendedName>
</protein>
<dbReference type="PANTHER" id="PTHR45818:SF3">
    <property type="entry name" value="PROTEIN VAV"/>
    <property type="match status" value="1"/>
</dbReference>
<evidence type="ECO:0000259" key="1">
    <source>
        <dbReference type="PROSITE" id="PS50021"/>
    </source>
</evidence>
<dbReference type="PROSITE" id="PS50021">
    <property type="entry name" value="CH"/>
    <property type="match status" value="1"/>
</dbReference>
<sequence length="129" mass="14768">MCEESWRDCCAWLTRIGLITQEHRANSPTATVKDLAYNLRDGVQICRLLNLIQPNSLDLKDISQKPQMAQFLCLRNIRTFLQVCKNVFELKDTDLFQPSMLFDLSDFGKVLCTLSKLSSCPKAQRSNIP</sequence>
<organism evidence="2 3">
    <name type="scientific">Allacma fusca</name>
    <dbReference type="NCBI Taxonomy" id="39272"/>
    <lineage>
        <taxon>Eukaryota</taxon>
        <taxon>Metazoa</taxon>
        <taxon>Ecdysozoa</taxon>
        <taxon>Arthropoda</taxon>
        <taxon>Hexapoda</taxon>
        <taxon>Collembola</taxon>
        <taxon>Symphypleona</taxon>
        <taxon>Sminthuridae</taxon>
        <taxon>Allacma</taxon>
    </lineage>
</organism>
<comment type="caution">
    <text evidence="2">The sequence shown here is derived from an EMBL/GenBank/DDBJ whole genome shotgun (WGS) entry which is preliminary data.</text>
</comment>
<dbReference type="SMART" id="SM00033">
    <property type="entry name" value="CH"/>
    <property type="match status" value="1"/>
</dbReference>